<feature type="transmembrane region" description="Helical" evidence="1">
    <location>
        <begin position="214"/>
        <end position="234"/>
    </location>
</feature>
<reference evidence="2 3" key="1">
    <citation type="submission" date="2022-03" db="EMBL/GenBank/DDBJ databases">
        <title>Rhizobium SSM4.3 sp. nov., isolated from Sediment (Gouqi Island).</title>
        <authorList>
            <person name="Chen G."/>
        </authorList>
    </citation>
    <scope>NUCLEOTIDE SEQUENCE [LARGE SCALE GENOMIC DNA]</scope>
    <source>
        <strain evidence="2 3">SSM4.3</strain>
        <plasmid evidence="2">unnamed</plasmid>
    </source>
</reference>
<keyword evidence="3" id="KW-1185">Reference proteome</keyword>
<feature type="transmembrane region" description="Helical" evidence="1">
    <location>
        <begin position="240"/>
        <end position="262"/>
    </location>
</feature>
<dbReference type="EMBL" id="JALAYX010000001">
    <property type="protein sequence ID" value="MCJ8236732.1"/>
    <property type="molecule type" value="Genomic_DNA"/>
</dbReference>
<evidence type="ECO:0000256" key="1">
    <source>
        <dbReference type="SAM" id="Phobius"/>
    </source>
</evidence>
<keyword evidence="1" id="KW-1133">Transmembrane helix</keyword>
<dbReference type="RefSeq" id="WP_245133932.1">
    <property type="nucleotide sequence ID" value="NZ_CP128477.1"/>
</dbReference>
<name>A0ABT0CUE6_9HYPH</name>
<geneLocation type="plasmid" evidence="2">
    <name>unnamed</name>
</geneLocation>
<proteinExistence type="predicted"/>
<comment type="caution">
    <text evidence="2">The sequence shown here is derived from an EMBL/GenBank/DDBJ whole genome shotgun (WGS) entry which is preliminary data.</text>
</comment>
<organism evidence="2 3">
    <name type="scientific">Peteryoungia algae</name>
    <dbReference type="NCBI Taxonomy" id="2919917"/>
    <lineage>
        <taxon>Bacteria</taxon>
        <taxon>Pseudomonadati</taxon>
        <taxon>Pseudomonadota</taxon>
        <taxon>Alphaproteobacteria</taxon>
        <taxon>Hyphomicrobiales</taxon>
        <taxon>Rhizobiaceae</taxon>
        <taxon>Peteryoungia</taxon>
    </lineage>
</organism>
<feature type="transmembrane region" description="Helical" evidence="1">
    <location>
        <begin position="26"/>
        <end position="49"/>
    </location>
</feature>
<keyword evidence="1" id="KW-0812">Transmembrane</keyword>
<feature type="transmembrane region" description="Helical" evidence="1">
    <location>
        <begin position="56"/>
        <end position="79"/>
    </location>
</feature>
<gene>
    <name evidence="2" type="ORF">MKJ03_00180</name>
</gene>
<evidence type="ECO:0000313" key="3">
    <source>
        <dbReference type="Proteomes" id="UP001522662"/>
    </source>
</evidence>
<evidence type="ECO:0000313" key="2">
    <source>
        <dbReference type="EMBL" id="MCJ8236732.1"/>
    </source>
</evidence>
<protein>
    <submittedName>
        <fullName evidence="2">Uncharacterized protein</fullName>
    </submittedName>
</protein>
<accession>A0ABT0CUE6</accession>
<keyword evidence="2" id="KW-0614">Plasmid</keyword>
<sequence length="328" mass="34903">MWNFSLSGALALMVRTAPFLFFRMAVYFALACAYVIATGTGGAVGYGVGQFGDADFLATSTVFGGLAGFGLVAAIVYLLREYLLYLVKAGHIAVLVELMDGRALPAGEGQVTYGSRMVRERFTEASVLFGIDQLVKGVIAAIAGLIEGIASLLPIPGLDTAARAFRSFLKIAVGFTDEVILAHALRSRAANPWASAEEALVLYGQNYKIMLRNAAWLAVIIYGLSFIVFLLALAPAAALVYLMPGTLSAGGVVFALLFAWAFKAALLEPLAITCMLQVFFNTTEGQVPDPQWRARLQDLSGKFRDIGSKAASWASGRQTPVRPLAASA</sequence>
<dbReference type="Proteomes" id="UP001522662">
    <property type="component" value="Unassembled WGS sequence"/>
</dbReference>
<keyword evidence="1" id="KW-0472">Membrane</keyword>